<accession>A0A165X5L0</accession>
<comment type="caution">
    <text evidence="1">The sequence shown here is derived from an EMBL/GenBank/DDBJ whole genome shotgun (WGS) entry which is preliminary data.</text>
</comment>
<reference evidence="1 2" key="1">
    <citation type="submission" date="2016-04" db="EMBL/GenBank/DDBJ databases">
        <title>Draft genome sequence of Aeribacillus pallidus 8m3 from petroleum reservoir.</title>
        <authorList>
            <person name="Poltaraus A.B."/>
            <person name="Nazina T.N."/>
            <person name="Tourova T.P."/>
            <person name="Malakho S.M."/>
            <person name="Korshunova A.V."/>
            <person name="Sokolova D.S."/>
        </authorList>
    </citation>
    <scope>NUCLEOTIDE SEQUENCE [LARGE SCALE GENOMIC DNA]</scope>
    <source>
        <strain evidence="1 2">8m3</strain>
    </source>
</reference>
<evidence type="ECO:0000313" key="1">
    <source>
        <dbReference type="EMBL" id="KZN95659.1"/>
    </source>
</evidence>
<proteinExistence type="predicted"/>
<evidence type="ECO:0000313" key="2">
    <source>
        <dbReference type="Proteomes" id="UP000076476"/>
    </source>
</evidence>
<dbReference type="Proteomes" id="UP000076476">
    <property type="component" value="Unassembled WGS sequence"/>
</dbReference>
<dbReference type="RefSeq" id="WP_063388695.1">
    <property type="nucleotide sequence ID" value="NZ_LWBR01000037.1"/>
</dbReference>
<dbReference type="STRING" id="33936.AZI98_12850"/>
<dbReference type="AlphaFoldDB" id="A0A165X5L0"/>
<gene>
    <name evidence="1" type="ORF">AZI98_12850</name>
</gene>
<keyword evidence="2" id="KW-1185">Reference proteome</keyword>
<protein>
    <submittedName>
        <fullName evidence="1">Uncharacterized protein</fullName>
    </submittedName>
</protein>
<sequence length="67" mass="7952">MKNFCVEKIEFINNEEFKVIVKLIHKGEEKYFVKNFGKDYMERSISELEQIMKGIVFDCILDGVCKL</sequence>
<organism evidence="1 2">
    <name type="scientific">Aeribacillus pallidus</name>
    <dbReference type="NCBI Taxonomy" id="33936"/>
    <lineage>
        <taxon>Bacteria</taxon>
        <taxon>Bacillati</taxon>
        <taxon>Bacillota</taxon>
        <taxon>Bacilli</taxon>
        <taxon>Bacillales</taxon>
        <taxon>Bacillaceae</taxon>
        <taxon>Aeribacillus</taxon>
    </lineage>
</organism>
<name>A0A165X5L0_9BACI</name>
<dbReference type="EMBL" id="LWBR01000037">
    <property type="protein sequence ID" value="KZN95659.1"/>
    <property type="molecule type" value="Genomic_DNA"/>
</dbReference>